<reference evidence="3" key="1">
    <citation type="submission" date="2016-10" db="EMBL/GenBank/DDBJ databases">
        <authorList>
            <person name="Varghese N."/>
            <person name="Submissions S."/>
        </authorList>
    </citation>
    <scope>NUCLEOTIDE SEQUENCE [LARGE SCALE GENOMIC DNA]</scope>
    <source>
        <strain evidence="3">DSM 25055</strain>
    </source>
</reference>
<keyword evidence="3" id="KW-1185">Reference proteome</keyword>
<feature type="region of interest" description="Disordered" evidence="1">
    <location>
        <begin position="25"/>
        <end position="46"/>
    </location>
</feature>
<dbReference type="EMBL" id="FOFD01000003">
    <property type="protein sequence ID" value="SEQ96760.1"/>
    <property type="molecule type" value="Genomic_DNA"/>
</dbReference>
<organism evidence="2 3">
    <name type="scientific">Natrinema salaciae</name>
    <dbReference type="NCBI Taxonomy" id="1186196"/>
    <lineage>
        <taxon>Archaea</taxon>
        <taxon>Methanobacteriati</taxon>
        <taxon>Methanobacteriota</taxon>
        <taxon>Stenosarchaea group</taxon>
        <taxon>Halobacteria</taxon>
        <taxon>Halobacteriales</taxon>
        <taxon>Natrialbaceae</taxon>
        <taxon>Natrinema</taxon>
    </lineage>
</organism>
<evidence type="ECO:0000256" key="1">
    <source>
        <dbReference type="SAM" id="MobiDB-lite"/>
    </source>
</evidence>
<dbReference type="Proteomes" id="UP000199114">
    <property type="component" value="Unassembled WGS sequence"/>
</dbReference>
<accession>A0A1H9KC73</accession>
<protein>
    <submittedName>
        <fullName evidence="2">Uncharacterized protein</fullName>
    </submittedName>
</protein>
<proteinExistence type="predicted"/>
<evidence type="ECO:0000313" key="2">
    <source>
        <dbReference type="EMBL" id="SEQ96760.1"/>
    </source>
</evidence>
<evidence type="ECO:0000313" key="3">
    <source>
        <dbReference type="Proteomes" id="UP000199114"/>
    </source>
</evidence>
<sequence length="278" mass="30242">MKRRRFLATTLAGGAVTATAGCLADENSASSPKQSGAKDSESDSTTANSALFTRVELVDTEIVASIDTEMATDVDVIDVVPPSGEPEQTNWHGGNTLKVELTDSVGQVQRPPGEYTLQAVTEFDELVAEHTITLDRSLTVEEIGTYRQLGAQKEDPEEELASCRVTIKNEGPMPVSAFQASFADPDTETPIGRTQHGTAVLAGETVTITHSNLFGFRTSSSAESNRGTVDKDYVITFHDGTQFRIPVTLKYEGDVEYHSSGFITEFYFFNEMAVVRRE</sequence>
<dbReference type="PROSITE" id="PS51257">
    <property type="entry name" value="PROKAR_LIPOPROTEIN"/>
    <property type="match status" value="1"/>
</dbReference>
<gene>
    <name evidence="2" type="ORF">SAMN04489841_2878</name>
</gene>
<name>A0A1H9KC73_9EURY</name>
<dbReference type="AlphaFoldDB" id="A0A1H9KC73"/>